<evidence type="ECO:0000313" key="3">
    <source>
        <dbReference type="Proteomes" id="UP000325008"/>
    </source>
</evidence>
<feature type="compositionally biased region" description="Low complexity" evidence="1">
    <location>
        <begin position="47"/>
        <end position="63"/>
    </location>
</feature>
<keyword evidence="3" id="KW-1185">Reference proteome</keyword>
<feature type="compositionally biased region" description="Low complexity" evidence="1">
    <location>
        <begin position="25"/>
        <end position="40"/>
    </location>
</feature>
<feature type="region of interest" description="Disordered" evidence="1">
    <location>
        <begin position="1"/>
        <end position="86"/>
    </location>
</feature>
<dbReference type="EMBL" id="OOIQ01000003">
    <property type="protein sequence ID" value="SPO44210.1"/>
    <property type="molecule type" value="Genomic_DNA"/>
</dbReference>
<feature type="compositionally biased region" description="Low complexity" evidence="1">
    <location>
        <begin position="71"/>
        <end position="80"/>
    </location>
</feature>
<dbReference type="AlphaFoldDB" id="A0A5C3FJ43"/>
<reference evidence="2" key="1">
    <citation type="submission" date="2018-03" db="EMBL/GenBank/DDBJ databases">
        <authorList>
            <person name="Guldener U."/>
        </authorList>
    </citation>
    <scope>NUCLEOTIDE SEQUENCE [LARGE SCALE GENOMIC DNA]</scope>
    <source>
        <strain evidence="2">ATCC34888</strain>
    </source>
</reference>
<accession>A0A5C3FJ43</accession>
<evidence type="ECO:0000256" key="1">
    <source>
        <dbReference type="SAM" id="MobiDB-lite"/>
    </source>
</evidence>
<dbReference type="Proteomes" id="UP000325008">
    <property type="component" value="Unassembled WGS sequence"/>
</dbReference>
<evidence type="ECO:0000313" key="2">
    <source>
        <dbReference type="EMBL" id="SPO44210.1"/>
    </source>
</evidence>
<protein>
    <submittedName>
        <fullName evidence="2">Uncharacterized protein</fullName>
    </submittedName>
</protein>
<dbReference type="OrthoDB" id="4085451at2759"/>
<feature type="region of interest" description="Disordered" evidence="1">
    <location>
        <begin position="200"/>
        <end position="242"/>
    </location>
</feature>
<dbReference type="RefSeq" id="XP_014658266.1">
    <property type="nucleotide sequence ID" value="XM_014802780.1"/>
</dbReference>
<name>A0A5C3FJ43_PSEA2</name>
<proteinExistence type="predicted"/>
<sequence length="242" mass="26514">MGSSSSKPARKLGSEVASTVSRSVPSAAKAKPNPAPAASARVPPTEYAASTAQQSSQYAPSAATRREQETQRQQSQASETKSADIMRDAYDPQFLHNLSRLGQVQVPKNATNYQPNDQMLRILEARERANLDNVQSDVFASSSAPAKTSGPARVPAHTITMLLDDRKHCETRADLEKLAVEYDLPLATIEKLARYYNSPTMGEEVRDESDNAQDQANRQDERAPPKVKGVWVEPKLQPQIEA</sequence>
<organism evidence="2 3">
    <name type="scientific">Pseudozyma antarctica</name>
    <name type="common">Yeast</name>
    <name type="synonym">Candida antarctica</name>
    <dbReference type="NCBI Taxonomy" id="84753"/>
    <lineage>
        <taxon>Eukaryota</taxon>
        <taxon>Fungi</taxon>
        <taxon>Dikarya</taxon>
        <taxon>Basidiomycota</taxon>
        <taxon>Ustilaginomycotina</taxon>
        <taxon>Ustilaginomycetes</taxon>
        <taxon>Ustilaginales</taxon>
        <taxon>Ustilaginaceae</taxon>
        <taxon>Moesziomyces</taxon>
    </lineage>
</organism>
<gene>
    <name evidence="2" type="ORF">PSANT_01895</name>
</gene>
<comment type="caution">
    <text evidence="2">The sequence shown here is derived from an EMBL/GenBank/DDBJ whole genome shotgun (WGS) entry which is preliminary data.</text>
</comment>